<reference evidence="2" key="1">
    <citation type="submission" date="2018-03" db="EMBL/GenBank/DDBJ databases">
        <authorList>
            <person name="Sun L."/>
            <person name="Liu H."/>
            <person name="Chen W."/>
            <person name="Huang K."/>
            <person name="Liu W."/>
            <person name="Gao X."/>
        </authorList>
    </citation>
    <scope>NUCLEOTIDE SEQUENCE [LARGE SCALE GENOMIC DNA]</scope>
    <source>
        <strain evidence="2">SH9</strain>
    </source>
</reference>
<name>A0A2T1HM01_9HYPH</name>
<accession>A0A2T1HM01</accession>
<evidence type="ECO:0000313" key="1">
    <source>
        <dbReference type="EMBL" id="PSC02684.1"/>
    </source>
</evidence>
<dbReference type="OrthoDB" id="7997884at2"/>
<evidence type="ECO:0000313" key="2">
    <source>
        <dbReference type="Proteomes" id="UP000239772"/>
    </source>
</evidence>
<dbReference type="Proteomes" id="UP000239772">
    <property type="component" value="Unassembled WGS sequence"/>
</dbReference>
<gene>
    <name evidence="1" type="ORF">SLNSH_22745</name>
</gene>
<sequence length="97" mass="11244">MANKVVRYEEPVPAPSSVPAVRVRGDAPQEPFHWLGLQWVVTDEGVEARDGTYFIAKDRLREDEPHWSWEQQMAEKDWVDVHDFAAAMAFARHKWPA</sequence>
<dbReference type="EMBL" id="PVZS01000041">
    <property type="protein sequence ID" value="PSC02684.1"/>
    <property type="molecule type" value="Genomic_DNA"/>
</dbReference>
<protein>
    <submittedName>
        <fullName evidence="1">Uncharacterized protein</fullName>
    </submittedName>
</protein>
<dbReference type="RefSeq" id="WP_106340317.1">
    <property type="nucleotide sequence ID" value="NZ_PVZS01000041.1"/>
</dbReference>
<comment type="caution">
    <text evidence="1">The sequence shown here is derived from an EMBL/GenBank/DDBJ whole genome shotgun (WGS) entry which is preliminary data.</text>
</comment>
<organism evidence="1 2">
    <name type="scientific">Alsobacter soli</name>
    <dbReference type="NCBI Taxonomy" id="2109933"/>
    <lineage>
        <taxon>Bacteria</taxon>
        <taxon>Pseudomonadati</taxon>
        <taxon>Pseudomonadota</taxon>
        <taxon>Alphaproteobacteria</taxon>
        <taxon>Hyphomicrobiales</taxon>
        <taxon>Alsobacteraceae</taxon>
        <taxon>Alsobacter</taxon>
    </lineage>
</organism>
<dbReference type="AlphaFoldDB" id="A0A2T1HM01"/>
<proteinExistence type="predicted"/>
<keyword evidence="2" id="KW-1185">Reference proteome</keyword>